<keyword evidence="3" id="KW-1185">Reference proteome</keyword>
<evidence type="ECO:0000313" key="3">
    <source>
        <dbReference type="Proteomes" id="UP000275078"/>
    </source>
</evidence>
<reference evidence="2 3" key="1">
    <citation type="journal article" date="2018" name="Nat. Ecol. Evol.">
        <title>Pezizomycetes genomes reveal the molecular basis of ectomycorrhizal truffle lifestyle.</title>
        <authorList>
            <person name="Murat C."/>
            <person name="Payen T."/>
            <person name="Noel B."/>
            <person name="Kuo A."/>
            <person name="Morin E."/>
            <person name="Chen J."/>
            <person name="Kohler A."/>
            <person name="Krizsan K."/>
            <person name="Balestrini R."/>
            <person name="Da Silva C."/>
            <person name="Montanini B."/>
            <person name="Hainaut M."/>
            <person name="Levati E."/>
            <person name="Barry K.W."/>
            <person name="Belfiori B."/>
            <person name="Cichocki N."/>
            <person name="Clum A."/>
            <person name="Dockter R.B."/>
            <person name="Fauchery L."/>
            <person name="Guy J."/>
            <person name="Iotti M."/>
            <person name="Le Tacon F."/>
            <person name="Lindquist E.A."/>
            <person name="Lipzen A."/>
            <person name="Malagnac F."/>
            <person name="Mello A."/>
            <person name="Molinier V."/>
            <person name="Miyauchi S."/>
            <person name="Poulain J."/>
            <person name="Riccioni C."/>
            <person name="Rubini A."/>
            <person name="Sitrit Y."/>
            <person name="Splivallo R."/>
            <person name="Traeger S."/>
            <person name="Wang M."/>
            <person name="Zifcakova L."/>
            <person name="Wipf D."/>
            <person name="Zambonelli A."/>
            <person name="Paolocci F."/>
            <person name="Nowrousian M."/>
            <person name="Ottonello S."/>
            <person name="Baldrian P."/>
            <person name="Spatafora J.W."/>
            <person name="Henrissat B."/>
            <person name="Nagy L.G."/>
            <person name="Aury J.M."/>
            <person name="Wincker P."/>
            <person name="Grigoriev I.V."/>
            <person name="Bonfante P."/>
            <person name="Martin F.M."/>
        </authorList>
    </citation>
    <scope>NUCLEOTIDE SEQUENCE [LARGE SCALE GENOMIC DNA]</scope>
    <source>
        <strain evidence="2 3">RN42</strain>
    </source>
</reference>
<evidence type="ECO:0000313" key="2">
    <source>
        <dbReference type="EMBL" id="RPA74443.1"/>
    </source>
</evidence>
<feature type="compositionally biased region" description="Basic and acidic residues" evidence="1">
    <location>
        <begin position="550"/>
        <end position="568"/>
    </location>
</feature>
<name>A0A3N4HKS1_ASCIM</name>
<dbReference type="Proteomes" id="UP000275078">
    <property type="component" value="Unassembled WGS sequence"/>
</dbReference>
<accession>A0A3N4HKS1</accession>
<feature type="compositionally biased region" description="Polar residues" evidence="1">
    <location>
        <begin position="521"/>
        <end position="533"/>
    </location>
</feature>
<protein>
    <submittedName>
        <fullName evidence="2">Uncharacterized protein</fullName>
    </submittedName>
</protein>
<dbReference type="AlphaFoldDB" id="A0A3N4HKS1"/>
<organism evidence="2 3">
    <name type="scientific">Ascobolus immersus RN42</name>
    <dbReference type="NCBI Taxonomy" id="1160509"/>
    <lineage>
        <taxon>Eukaryota</taxon>
        <taxon>Fungi</taxon>
        <taxon>Dikarya</taxon>
        <taxon>Ascomycota</taxon>
        <taxon>Pezizomycotina</taxon>
        <taxon>Pezizomycetes</taxon>
        <taxon>Pezizales</taxon>
        <taxon>Ascobolaceae</taxon>
        <taxon>Ascobolus</taxon>
    </lineage>
</organism>
<sequence>MPRQSQRTTISAVYYAIRSLIEDELPGAIADALPTHAHVNGMDNHDLRALVYQHLEILLNHEQGVDLTTKLYQLPAVKDCWTQAQGSKTREWRELLPTEELDADMSTNGARELRQATRLANMETSDNLRETTRQNLDGPVELTTLPEPGEDHDMQMDTQTLPLPPIPPLQPELPANEDIASLVQSTREHLRRAQHFQTILATDAQTLHAALGETIDDVRDLNMEMGQLAHDQEGLRTSVFEMATQGNTTAQAVADMARTVNYMETAQLNHHHVLGDVLLSRAIETQSRRLIATRHLSMSSAKDTAIGLLSDIGLDCIDFIRHLIFAFWMTDKNDPSVRHLVLQLPEAHLADNAQYLFNQWYQRHPLPKPTYYLKPALSKEQHLWKQDIQLCVNHLRYYYGTDARYRPTNGGRVIEKNTQGNTLREIPMAELLSLETQPRPINPPRGPLGKDSEPAPLSPELFARLKSCPLLRQNSLDPNAGTRSLHPFSTPTRGLPASPAEPRDIPAEGFIPANASKRTSHPATATGGSLSPRPQQPERSLRDQGSNSSLRRDYRLPAVHDRQHDQAAKSRRHSAR</sequence>
<feature type="region of interest" description="Disordered" evidence="1">
    <location>
        <begin position="473"/>
        <end position="576"/>
    </location>
</feature>
<feature type="region of interest" description="Disordered" evidence="1">
    <location>
        <begin position="434"/>
        <end position="457"/>
    </location>
</feature>
<proteinExistence type="predicted"/>
<gene>
    <name evidence="2" type="ORF">BJ508DRAFT_333091</name>
</gene>
<dbReference type="EMBL" id="ML119790">
    <property type="protein sequence ID" value="RPA74443.1"/>
    <property type="molecule type" value="Genomic_DNA"/>
</dbReference>
<evidence type="ECO:0000256" key="1">
    <source>
        <dbReference type="SAM" id="MobiDB-lite"/>
    </source>
</evidence>